<reference evidence="2" key="1">
    <citation type="submission" date="2022-11" db="UniProtKB">
        <authorList>
            <consortium name="WormBaseParasite"/>
        </authorList>
    </citation>
    <scope>IDENTIFICATION</scope>
</reference>
<dbReference type="Proteomes" id="UP000887580">
    <property type="component" value="Unplaced"/>
</dbReference>
<evidence type="ECO:0000313" key="1">
    <source>
        <dbReference type="Proteomes" id="UP000887580"/>
    </source>
</evidence>
<sequence length="299" mass="34526">MTIKDAALASMAKARFELFRSQDLQNGLFDVAFNIGGKIIYAHKFVLGSVSSTLKEKFLLRMRLQNNDPITIDDCSFGDFYDLLTFLYSGKYDLNDKNLVSIADISDKYAIKQLQLRCNDYLTNAEYSSKNFVELFERFNEHPSFVRAFRIGMMKKYPYFLLSPNFLLAKKKTVKAILALDRPFKHEEKLFIAVYQWAEARAKHIQQATDKNDNCRARHFVKVEYDDDCMVIDEVIVTPERQPSSNGTTLNEIIKNELTDILPKIHFNAMTKEFVTSYVVSKNLKLKSQISKAKKLVGF</sequence>
<proteinExistence type="predicted"/>
<organism evidence="1 2">
    <name type="scientific">Panagrolaimus sp. PS1159</name>
    <dbReference type="NCBI Taxonomy" id="55785"/>
    <lineage>
        <taxon>Eukaryota</taxon>
        <taxon>Metazoa</taxon>
        <taxon>Ecdysozoa</taxon>
        <taxon>Nematoda</taxon>
        <taxon>Chromadorea</taxon>
        <taxon>Rhabditida</taxon>
        <taxon>Tylenchina</taxon>
        <taxon>Panagrolaimomorpha</taxon>
        <taxon>Panagrolaimoidea</taxon>
        <taxon>Panagrolaimidae</taxon>
        <taxon>Panagrolaimus</taxon>
    </lineage>
</organism>
<protein>
    <submittedName>
        <fullName evidence="2">BTB domain-containing protein</fullName>
    </submittedName>
</protein>
<evidence type="ECO:0000313" key="2">
    <source>
        <dbReference type="WBParaSite" id="PS1159_v2.g18877.t1"/>
    </source>
</evidence>
<accession>A0AC35FLT6</accession>
<name>A0AC35FLT6_9BILA</name>
<dbReference type="WBParaSite" id="PS1159_v2.g18877.t1">
    <property type="protein sequence ID" value="PS1159_v2.g18877.t1"/>
    <property type="gene ID" value="PS1159_v2.g18877"/>
</dbReference>